<keyword evidence="3" id="KW-0238">DNA-binding</keyword>
<dbReference type="RefSeq" id="WP_281044404.1">
    <property type="nucleotide sequence ID" value="NZ_JARYGZ010000001.1"/>
</dbReference>
<dbReference type="PROSITE" id="PS50931">
    <property type="entry name" value="HTH_LYSR"/>
    <property type="match status" value="2"/>
</dbReference>
<reference evidence="6" key="1">
    <citation type="submission" date="2023-04" db="EMBL/GenBank/DDBJ databases">
        <title>Sphingomonas sp. MAHUQ-71 isolated from rice field.</title>
        <authorList>
            <person name="Huq M.A."/>
        </authorList>
    </citation>
    <scope>NUCLEOTIDE SEQUENCE</scope>
    <source>
        <strain evidence="6">MAHUQ-71</strain>
    </source>
</reference>
<dbReference type="Pfam" id="PF00126">
    <property type="entry name" value="HTH_1"/>
    <property type="match status" value="2"/>
</dbReference>
<feature type="domain" description="HTH lysR-type" evidence="5">
    <location>
        <begin position="104"/>
        <end position="161"/>
    </location>
</feature>
<dbReference type="InterPro" id="IPR000847">
    <property type="entry name" value="LysR_HTH_N"/>
</dbReference>
<gene>
    <name evidence="6" type="ORF">QGN17_10395</name>
</gene>
<proteinExistence type="inferred from homology"/>
<dbReference type="PRINTS" id="PR00039">
    <property type="entry name" value="HTHLYSR"/>
</dbReference>
<name>A0ABT6N1J1_9SPHN</name>
<evidence type="ECO:0000256" key="3">
    <source>
        <dbReference type="ARBA" id="ARBA00023125"/>
    </source>
</evidence>
<dbReference type="InterPro" id="IPR036388">
    <property type="entry name" value="WH-like_DNA-bd_sf"/>
</dbReference>
<keyword evidence="2" id="KW-0805">Transcription regulation</keyword>
<dbReference type="InterPro" id="IPR036390">
    <property type="entry name" value="WH_DNA-bd_sf"/>
</dbReference>
<evidence type="ECO:0000259" key="5">
    <source>
        <dbReference type="PROSITE" id="PS50931"/>
    </source>
</evidence>
<dbReference type="PANTHER" id="PTHR30126">
    <property type="entry name" value="HTH-TYPE TRANSCRIPTIONAL REGULATOR"/>
    <property type="match status" value="1"/>
</dbReference>
<comment type="caution">
    <text evidence="6">The sequence shown here is derived from an EMBL/GenBank/DDBJ whole genome shotgun (WGS) entry which is preliminary data.</text>
</comment>
<accession>A0ABT6N1J1</accession>
<evidence type="ECO:0000256" key="4">
    <source>
        <dbReference type="ARBA" id="ARBA00023163"/>
    </source>
</evidence>
<keyword evidence="7" id="KW-1185">Reference proteome</keyword>
<evidence type="ECO:0000256" key="1">
    <source>
        <dbReference type="ARBA" id="ARBA00009437"/>
    </source>
</evidence>
<comment type="similarity">
    <text evidence="1">Belongs to the LysR transcriptional regulatory family.</text>
</comment>
<dbReference type="InterPro" id="IPR005119">
    <property type="entry name" value="LysR_subst-bd"/>
</dbReference>
<evidence type="ECO:0000313" key="7">
    <source>
        <dbReference type="Proteomes" id="UP001160625"/>
    </source>
</evidence>
<dbReference type="PANTHER" id="PTHR30126:SF98">
    <property type="entry name" value="HTH-TYPE TRANSCRIPTIONAL ACTIVATOR BAUR"/>
    <property type="match status" value="1"/>
</dbReference>
<feature type="domain" description="HTH lysR-type" evidence="5">
    <location>
        <begin position="7"/>
        <end position="64"/>
    </location>
</feature>
<keyword evidence="4" id="KW-0804">Transcription</keyword>
<dbReference type="Gene3D" id="1.10.10.10">
    <property type="entry name" value="Winged helix-like DNA-binding domain superfamily/Winged helix DNA-binding domain"/>
    <property type="match status" value="2"/>
</dbReference>
<protein>
    <submittedName>
        <fullName evidence="6">LysR family transcriptional regulator</fullName>
    </submittedName>
</protein>
<dbReference type="Gene3D" id="3.40.190.10">
    <property type="entry name" value="Periplasmic binding protein-like II"/>
    <property type="match status" value="2"/>
</dbReference>
<dbReference type="Pfam" id="PF03466">
    <property type="entry name" value="LysR_substrate"/>
    <property type="match status" value="1"/>
</dbReference>
<dbReference type="EMBL" id="JARYGZ010000001">
    <property type="protein sequence ID" value="MDH7639140.1"/>
    <property type="molecule type" value="Genomic_DNA"/>
</dbReference>
<dbReference type="SUPFAM" id="SSF46785">
    <property type="entry name" value="Winged helix' DNA-binding domain"/>
    <property type="match status" value="2"/>
</dbReference>
<evidence type="ECO:0000313" key="6">
    <source>
        <dbReference type="EMBL" id="MDH7639140.1"/>
    </source>
</evidence>
<organism evidence="6 7">
    <name type="scientific">Sphingomonas oryzagri</name>
    <dbReference type="NCBI Taxonomy" id="3042314"/>
    <lineage>
        <taxon>Bacteria</taxon>
        <taxon>Pseudomonadati</taxon>
        <taxon>Pseudomonadota</taxon>
        <taxon>Alphaproteobacteria</taxon>
        <taxon>Sphingomonadales</taxon>
        <taxon>Sphingomonadaceae</taxon>
        <taxon>Sphingomonas</taxon>
    </lineage>
</organism>
<evidence type="ECO:0000256" key="2">
    <source>
        <dbReference type="ARBA" id="ARBA00023015"/>
    </source>
</evidence>
<dbReference type="SUPFAM" id="SSF53850">
    <property type="entry name" value="Periplasmic binding protein-like II"/>
    <property type="match status" value="1"/>
</dbReference>
<dbReference type="Proteomes" id="UP001160625">
    <property type="component" value="Unassembled WGS sequence"/>
</dbReference>
<sequence>MLTPFDLSLRHLDAAVAVHREGSISAASAAINLSQPALTHALAKLEEQIGHRLFERHARGTAATRAGTLFVSRAERALAILAEGGRRLRRSARLTPIAHIERSVTMNQIRAFAMVERAGSYAQAARNMDLSQPTVHRAVKELEAVLGIELLIRSGRTALPTERAQRLVGAVRLMASELQAGFDELAALEQAGAGRIVVGALPLPRAGVLPEALALFARDHAAADVRVVEGPYLELIARLRVGDIDFALSDLRDPEPSPDVVQKELFSDVFYIVVRTGHPLAGDTIPPIGTLAEYPWIVGNVGSPMRTIWEGMFADNRPTTRTDCGSILTLRKLLMEGDWLALMSPDVFDIEQRAGLLTTVGGPLPGYRRRIGVTVRADWRPTAAQSALMGALIIAGRRRTSQN</sequence>